<feature type="compositionally biased region" description="Polar residues" evidence="12">
    <location>
        <begin position="1658"/>
        <end position="1684"/>
    </location>
</feature>
<evidence type="ECO:0000259" key="15">
    <source>
        <dbReference type="PROSITE" id="PS51004"/>
    </source>
</evidence>
<name>A0A6F9DP97_9ASCI</name>
<keyword evidence="3" id="KW-1003">Cell membrane</keyword>
<comment type="caution">
    <text evidence="11">Lacks conserved residue(s) required for the propagation of feature annotation.</text>
</comment>
<dbReference type="SUPFAM" id="SSF101912">
    <property type="entry name" value="Sema domain"/>
    <property type="match status" value="1"/>
</dbReference>
<comment type="similarity">
    <text evidence="2">Belongs to the plexin family.</text>
</comment>
<dbReference type="InterPro" id="IPR001627">
    <property type="entry name" value="Semap_dom"/>
</dbReference>
<dbReference type="InterPro" id="IPR002165">
    <property type="entry name" value="Plexin_repeat"/>
</dbReference>
<dbReference type="Gene3D" id="2.60.40.10">
    <property type="entry name" value="Immunoglobulins"/>
    <property type="match status" value="5"/>
</dbReference>
<dbReference type="PROSITE" id="PS00028">
    <property type="entry name" value="ZINC_FINGER_C2H2_1"/>
    <property type="match status" value="1"/>
</dbReference>
<gene>
    <name evidence="16" type="primary">Plxna2</name>
</gene>
<feature type="chain" id="PRO_5026017398" evidence="14">
    <location>
        <begin position="22"/>
        <end position="1937"/>
    </location>
</feature>
<dbReference type="Pfam" id="PF17960">
    <property type="entry name" value="TIG_plexin"/>
    <property type="match status" value="1"/>
</dbReference>
<keyword evidence="8 13" id="KW-0472">Membrane</keyword>
<keyword evidence="4 13" id="KW-0812">Transmembrane</keyword>
<dbReference type="InterPro" id="IPR031148">
    <property type="entry name" value="Plexin"/>
</dbReference>
<dbReference type="Pfam" id="PF08337">
    <property type="entry name" value="Plexin_cytopl"/>
    <property type="match status" value="1"/>
</dbReference>
<accession>A0A6F9DP97</accession>
<keyword evidence="6" id="KW-0677">Repeat</keyword>
<dbReference type="Pfam" id="PF20170">
    <property type="entry name" value="Plexin_RBD"/>
    <property type="match status" value="1"/>
</dbReference>
<keyword evidence="10" id="KW-0325">Glycoprotein</keyword>
<dbReference type="InterPro" id="IPR015943">
    <property type="entry name" value="WD40/YVTN_repeat-like_dom_sf"/>
</dbReference>
<dbReference type="GO" id="GO:0002116">
    <property type="term" value="C:semaphorin receptor complex"/>
    <property type="evidence" value="ECO:0007669"/>
    <property type="project" value="TreeGrafter"/>
</dbReference>
<evidence type="ECO:0000256" key="2">
    <source>
        <dbReference type="ARBA" id="ARBA00010297"/>
    </source>
</evidence>
<dbReference type="SUPFAM" id="SSF103575">
    <property type="entry name" value="Plexin repeat"/>
    <property type="match status" value="1"/>
</dbReference>
<dbReference type="InterPro" id="IPR002909">
    <property type="entry name" value="IPT_dom"/>
</dbReference>
<dbReference type="Pfam" id="PF01437">
    <property type="entry name" value="PSI"/>
    <property type="match status" value="2"/>
</dbReference>
<dbReference type="EMBL" id="LR789097">
    <property type="protein sequence ID" value="CAB3264959.1"/>
    <property type="molecule type" value="mRNA"/>
</dbReference>
<evidence type="ECO:0000256" key="1">
    <source>
        <dbReference type="ARBA" id="ARBA00004251"/>
    </source>
</evidence>
<evidence type="ECO:0000313" key="16">
    <source>
        <dbReference type="EMBL" id="CAB3264959.1"/>
    </source>
</evidence>
<dbReference type="Gene3D" id="2.130.10.10">
    <property type="entry name" value="YVTN repeat-like/Quinoprotein amine dehydrogenase"/>
    <property type="match status" value="1"/>
</dbReference>
<dbReference type="Pfam" id="PF01403">
    <property type="entry name" value="Sema"/>
    <property type="match status" value="1"/>
</dbReference>
<evidence type="ECO:0000256" key="12">
    <source>
        <dbReference type="SAM" id="MobiDB-lite"/>
    </source>
</evidence>
<dbReference type="GO" id="GO:0005886">
    <property type="term" value="C:plasma membrane"/>
    <property type="evidence" value="ECO:0007669"/>
    <property type="project" value="UniProtKB-SubCell"/>
</dbReference>
<dbReference type="GO" id="GO:0017154">
    <property type="term" value="F:semaphorin receptor activity"/>
    <property type="evidence" value="ECO:0007669"/>
    <property type="project" value="InterPro"/>
</dbReference>
<dbReference type="InterPro" id="IPR036352">
    <property type="entry name" value="Semap_dom_sf"/>
</dbReference>
<proteinExistence type="evidence at transcript level"/>
<dbReference type="InterPro" id="IPR041362">
    <property type="entry name" value="TIG2_plexin"/>
</dbReference>
<evidence type="ECO:0000256" key="5">
    <source>
        <dbReference type="ARBA" id="ARBA00022729"/>
    </source>
</evidence>
<dbReference type="Gene3D" id="1.10.506.10">
    <property type="entry name" value="GTPase Activation - p120gap, domain 1"/>
    <property type="match status" value="2"/>
</dbReference>
<dbReference type="SUPFAM" id="SSF48350">
    <property type="entry name" value="GTPase activation domain, GAP"/>
    <property type="match status" value="1"/>
</dbReference>
<evidence type="ECO:0000256" key="10">
    <source>
        <dbReference type="ARBA" id="ARBA00023180"/>
    </source>
</evidence>
<dbReference type="FunFam" id="1.10.506.10:FF:000005">
    <property type="entry name" value="Plexin A1"/>
    <property type="match status" value="1"/>
</dbReference>
<dbReference type="PANTHER" id="PTHR22625:SF70">
    <property type="entry name" value="PLEXIN A, ISOFORM A"/>
    <property type="match status" value="1"/>
</dbReference>
<dbReference type="Pfam" id="PF18020">
    <property type="entry name" value="TIG_2"/>
    <property type="match status" value="1"/>
</dbReference>
<feature type="signal peptide" evidence="14">
    <location>
        <begin position="1"/>
        <end position="21"/>
    </location>
</feature>
<dbReference type="InterPro" id="IPR041019">
    <property type="entry name" value="TIG1_plexin"/>
</dbReference>
<organism evidence="16">
    <name type="scientific">Phallusia mammillata</name>
    <dbReference type="NCBI Taxonomy" id="59560"/>
    <lineage>
        <taxon>Eukaryota</taxon>
        <taxon>Metazoa</taxon>
        <taxon>Chordata</taxon>
        <taxon>Tunicata</taxon>
        <taxon>Ascidiacea</taxon>
        <taxon>Phlebobranchia</taxon>
        <taxon>Ascidiidae</taxon>
        <taxon>Phallusia</taxon>
    </lineage>
</organism>
<dbReference type="InterPro" id="IPR013783">
    <property type="entry name" value="Ig-like_fold"/>
</dbReference>
<protein>
    <submittedName>
        <fullName evidence="16">Plexin-A2-like</fullName>
    </submittedName>
</protein>
<dbReference type="InterPro" id="IPR008936">
    <property type="entry name" value="Rho_GTPase_activation_prot"/>
</dbReference>
<evidence type="ECO:0000256" key="13">
    <source>
        <dbReference type="SAM" id="Phobius"/>
    </source>
</evidence>
<feature type="domain" description="Sema" evidence="15">
    <location>
        <begin position="12"/>
        <end position="494"/>
    </location>
</feature>
<keyword evidence="9" id="KW-1015">Disulfide bond</keyword>
<dbReference type="SUPFAM" id="SSF81296">
    <property type="entry name" value="E set domains"/>
    <property type="match status" value="4"/>
</dbReference>
<comment type="subcellular location">
    <subcellularLocation>
        <location evidence="1">Cell membrane</location>
        <topology evidence="1">Single-pass type I membrane protein</topology>
    </subcellularLocation>
</comment>
<dbReference type="PROSITE" id="PS51004">
    <property type="entry name" value="SEMA"/>
    <property type="match status" value="1"/>
</dbReference>
<dbReference type="SMART" id="SM00630">
    <property type="entry name" value="Sema"/>
    <property type="match status" value="1"/>
</dbReference>
<feature type="region of interest" description="Disordered" evidence="12">
    <location>
        <begin position="1647"/>
        <end position="1684"/>
    </location>
</feature>
<sequence length="1937" mass="216369">MDLNKHFGLLLTLSIACQCFGVNNGQSKVEFKTENCDDKGCGFSQLAIKKEPNGYLYIGARNRLFQVNSDLTLFKSVNTGPTSDNIDSINKILLIDNVNDRIIVCNSINHGLCELRKDINIGKVLTQMNVNATAVKQYVAAGADLSTVAFLANTRSEQFLFVGSSKTSQDDQNVVFTVSQRRLYKDSLNSNMFSVQLFQDGIYVGDMGLIMKKEAVSQNFQVNFIDGFEFDQTGYFVITHPSQNSNQIHSYISQICMNENPSGLLRSYLELQVTCTANSRTYTKAIASVTRVVGVNLASSLGIPSSKSVAVMFISFEDPDAQGHSAICMYPLYEIDYRYVSLVGSCMNGKVPQGKISWLQREEVQCGYGRFTVTSPVCNNLGVWDVAQFLQGSEFSKQAVFVSDNLVTALEVTTSHDHTIAFLGTSQGTITKLKLNSNRRYDEANLAYETIVVDDSGYSRRPINSIQLAYNNPSSTHTPMIYAMSPNVLVGLPVHNCSKFKDCSSCLGSGDPFCGWCPLETSCTSMEKCTRPGFIEKQKNCPRLESADLSLSINKSQSEITLTAYNIPHVQPSSEYRCKFDDQSSAHTTIVYNRDMTSTVRCITPSKAKIPPLNNAGSRQVDLSLTFQDKPVVSTNFTYYSCKFHSSCMACVNSGFHCVWCTYESTCVESKSDCNFVNDMAKDSSSCPQISSFRVSGQAESAFYLANGRKSNLVLNGAKLVSNQPDNYKCHINIPNVKQWVVNADRNSPSRVTCRGVEGFVPSGRRSANATVTVQWKNQIKIDSAQPLTVVMYSCALEDGSSNCGTCLQSPEQWQCGWCQSDDTCTHSNEPCTNWIKAQADQVCSFPHIDSFSPTTANPGGTTSITLTGTNFDSGGNMNIRIAGHSCSLQHSNCCSASCNVHASDIGSGNISLCITDKSGSCRSASKYHTSTSELFHFVRSTVDILTPSKVLCGWGTPLTITGSNLDAGNNVTVRIDGQVCTVSLRTSTKLECRLPCGVTCDGVRRRRRHLRRHTHKRMYHRLFRPKRAATPNAWLDFDGVQKVPSTNSEVTFHRTVTIRNIQPTTSFFSGGIPLLVTGTNLRLVHNPHIKVVWEDESNVSKCRVIGQSNTLECVSPSIKNRRTHASKTGGMANAVYIESPGCEETQWKSGQLQYVPDPVFEMFDSPDQTKIYRNEPIYIFGSNLCPVGNDCMSEIVSVMIGDEECNVTRYDTDQIECQPPAVDIGKYPVVVTIGGYGTQVGSLEYTQEDKENLVLVAAIAIPLLIVIGCLVLFVVCIYRRRMHASDQEVKNMQVQMSVMESKVAKVCKEAFAELQTDMSELDTVGGGVGIPYLHYRAYLMRVLFPDPSMAGHHSLLIPNHLERSDSRTSSTRPMQRAQQSLTMDHFNSLLENKCFMLCFIRSIERQNTFTMKDKANVAGLILVILQNRLVYATEILEQLLSELIDKNMESKNHPKLLLRRTESVAEKMLTHWFSILLHRFVVECAGEPLFMLYRAIKQQVDKGPVDMFTNEARYSLSEDKLLRQTVEHEVITLRVTNYMSDHDQFEFAVKVLSCDSVSQVKRKVLDVAYMHVHYSMRPQPEHVDLEWRRPGPLGPFILRDEDTTNETDEDGKLVNTLKHYSVEDGSQVAVIPRQGSSVLNYSAMSTNSKASGHRHNGSGSRLFNSMEGSNTSLPRYKQTSRSGTPTLLSEGKLYHLVKQNDQDQREGNDRGNKMVSEIYLTRLLTTKGTIQKFVDDLFETIFSVTQRGHALPLAVKHMFDFLDHQADIHDITDPEIVHTWKSNCLPLRFWVNMIKNPEFVFDIHKSAIVDCYLSVIAQAFMDSCSTAEYKYGKDSPSNKLLYAKDIPNYRRWVKSYYSDITEMPRLNPKNMAAFLKEESYAHSGDFNTVAALQQLYGYVQRYYDQILESLMNEPEAIRQKLPERLEGICLPSNGAS</sequence>
<dbReference type="CDD" id="cd00603">
    <property type="entry name" value="IPT_PCSR"/>
    <property type="match status" value="1"/>
</dbReference>
<reference evidence="16" key="1">
    <citation type="submission" date="2020-04" db="EMBL/GenBank/DDBJ databases">
        <authorList>
            <person name="Neveu A P."/>
        </authorList>
    </citation>
    <scope>NUCLEOTIDE SEQUENCE</scope>
    <source>
        <tissue evidence="16">Whole embryo</tissue>
    </source>
</reference>
<evidence type="ECO:0000256" key="4">
    <source>
        <dbReference type="ARBA" id="ARBA00022692"/>
    </source>
</evidence>
<dbReference type="InterPro" id="IPR014756">
    <property type="entry name" value="Ig_E-set"/>
</dbReference>
<dbReference type="PANTHER" id="PTHR22625">
    <property type="entry name" value="PLEXIN"/>
    <property type="match status" value="1"/>
</dbReference>
<keyword evidence="5 14" id="KW-0732">Signal</keyword>
<dbReference type="GO" id="GO:0030334">
    <property type="term" value="P:regulation of cell migration"/>
    <property type="evidence" value="ECO:0007669"/>
    <property type="project" value="TreeGrafter"/>
</dbReference>
<evidence type="ECO:0000256" key="14">
    <source>
        <dbReference type="SAM" id="SignalP"/>
    </source>
</evidence>
<dbReference type="Pfam" id="PF01833">
    <property type="entry name" value="TIG"/>
    <property type="match status" value="4"/>
</dbReference>
<evidence type="ECO:0000256" key="6">
    <source>
        <dbReference type="ARBA" id="ARBA00022737"/>
    </source>
</evidence>
<dbReference type="InterPro" id="IPR013087">
    <property type="entry name" value="Znf_C2H2_type"/>
</dbReference>
<dbReference type="SMART" id="SM00429">
    <property type="entry name" value="IPT"/>
    <property type="match status" value="4"/>
</dbReference>
<feature type="transmembrane region" description="Helical" evidence="13">
    <location>
        <begin position="1254"/>
        <end position="1279"/>
    </location>
</feature>
<evidence type="ECO:0000256" key="11">
    <source>
        <dbReference type="PROSITE-ProRule" id="PRU00352"/>
    </source>
</evidence>
<dbReference type="InterPro" id="IPR013548">
    <property type="entry name" value="Plexin_cytoplasmic_RasGAP_dom"/>
</dbReference>
<evidence type="ECO:0000256" key="3">
    <source>
        <dbReference type="ARBA" id="ARBA00022475"/>
    </source>
</evidence>
<dbReference type="SMART" id="SM00423">
    <property type="entry name" value="PSI"/>
    <property type="match status" value="3"/>
</dbReference>
<evidence type="ECO:0000256" key="9">
    <source>
        <dbReference type="ARBA" id="ARBA00023157"/>
    </source>
</evidence>
<dbReference type="CDD" id="cd12790">
    <property type="entry name" value="RasGAP_plexin_A"/>
    <property type="match status" value="1"/>
</dbReference>
<dbReference type="InterPro" id="IPR046800">
    <property type="entry name" value="Plexin_RBD"/>
</dbReference>
<dbReference type="PROSITE" id="PS51257">
    <property type="entry name" value="PROKAR_LIPOPROTEIN"/>
    <property type="match status" value="1"/>
</dbReference>
<evidence type="ECO:0000256" key="8">
    <source>
        <dbReference type="ARBA" id="ARBA00023136"/>
    </source>
</evidence>
<dbReference type="InterPro" id="IPR016201">
    <property type="entry name" value="PSI"/>
</dbReference>
<keyword evidence="7 13" id="KW-1133">Transmembrane helix</keyword>
<evidence type="ECO:0000256" key="7">
    <source>
        <dbReference type="ARBA" id="ARBA00022989"/>
    </source>
</evidence>